<dbReference type="InterPro" id="IPR050879">
    <property type="entry name" value="Acyltransferase_3"/>
</dbReference>
<feature type="transmembrane region" description="Helical" evidence="1">
    <location>
        <begin position="31"/>
        <end position="51"/>
    </location>
</feature>
<gene>
    <name evidence="4" type="ORF">SAMN05421825_0468</name>
</gene>
<feature type="transmembrane region" description="Helical" evidence="1">
    <location>
        <begin position="221"/>
        <end position="238"/>
    </location>
</feature>
<feature type="transmembrane region" description="Helical" evidence="1">
    <location>
        <begin position="276"/>
        <end position="295"/>
    </location>
</feature>
<evidence type="ECO:0000259" key="2">
    <source>
        <dbReference type="Pfam" id="PF01757"/>
    </source>
</evidence>
<keyword evidence="4" id="KW-0378">Hydrolase</keyword>
<evidence type="ECO:0000259" key="3">
    <source>
        <dbReference type="Pfam" id="PF19040"/>
    </source>
</evidence>
<feature type="transmembrane region" description="Helical" evidence="1">
    <location>
        <begin position="139"/>
        <end position="156"/>
    </location>
</feature>
<dbReference type="Pfam" id="PF01757">
    <property type="entry name" value="Acyl_transf_3"/>
    <property type="match status" value="1"/>
</dbReference>
<evidence type="ECO:0000256" key="1">
    <source>
        <dbReference type="SAM" id="Phobius"/>
    </source>
</evidence>
<keyword evidence="4" id="KW-0808">Transferase</keyword>
<protein>
    <submittedName>
        <fullName evidence="4">Peptidoglycan/LPS O-acetylase OafA/YrhL, contains acyltransferase and SGNH-hydrolase domains</fullName>
    </submittedName>
</protein>
<dbReference type="AlphaFoldDB" id="A0A1G7GHA1"/>
<dbReference type="GO" id="GO:0016020">
    <property type="term" value="C:membrane"/>
    <property type="evidence" value="ECO:0007669"/>
    <property type="project" value="TreeGrafter"/>
</dbReference>
<evidence type="ECO:0000313" key="5">
    <source>
        <dbReference type="Proteomes" id="UP000199203"/>
    </source>
</evidence>
<feature type="transmembrane region" description="Helical" evidence="1">
    <location>
        <begin position="7"/>
        <end position="25"/>
    </location>
</feature>
<organism evidence="4 5">
    <name type="scientific">Epilithonimonas hungarica</name>
    <dbReference type="NCBI Taxonomy" id="454006"/>
    <lineage>
        <taxon>Bacteria</taxon>
        <taxon>Pseudomonadati</taxon>
        <taxon>Bacteroidota</taxon>
        <taxon>Flavobacteriia</taxon>
        <taxon>Flavobacteriales</taxon>
        <taxon>Weeksellaceae</taxon>
        <taxon>Chryseobacterium group</taxon>
        <taxon>Epilithonimonas</taxon>
    </lineage>
</organism>
<accession>A0A1G7GHA1</accession>
<keyword evidence="1" id="KW-1133">Transmembrane helix</keyword>
<feature type="transmembrane region" description="Helical" evidence="1">
    <location>
        <begin position="333"/>
        <end position="352"/>
    </location>
</feature>
<feature type="transmembrane region" description="Helical" evidence="1">
    <location>
        <begin position="244"/>
        <end position="264"/>
    </location>
</feature>
<dbReference type="STRING" id="454006.SAMN05421825_0468"/>
<feature type="transmembrane region" description="Helical" evidence="1">
    <location>
        <begin position="72"/>
        <end position="92"/>
    </location>
</feature>
<feature type="transmembrane region" description="Helical" evidence="1">
    <location>
        <begin position="163"/>
        <end position="182"/>
    </location>
</feature>
<feature type="domain" description="Acyltransferase 3" evidence="2">
    <location>
        <begin position="6"/>
        <end position="318"/>
    </location>
</feature>
<dbReference type="InterPro" id="IPR002656">
    <property type="entry name" value="Acyl_transf_3_dom"/>
</dbReference>
<evidence type="ECO:0000313" key="4">
    <source>
        <dbReference type="EMBL" id="SDE87507.1"/>
    </source>
</evidence>
<dbReference type="GO" id="GO:0016747">
    <property type="term" value="F:acyltransferase activity, transferring groups other than amino-acyl groups"/>
    <property type="evidence" value="ECO:0007669"/>
    <property type="project" value="InterPro"/>
</dbReference>
<sequence length="622" mass="72666">MKFRTDISFLRAVSVLIVMLFHFQVKPFDGGFIGVDVFFVISGFLMTQIILKAFDSEKFSLKQFYIKRINRIIPPLQVLLIFILFVSVVFFFHTELKLNAKYTFLADFFVSNIYFWKYIDYFTSTDNILLHTWSLGVEWQFYLVYPLLLLFLKSYFGKKEKLFWGIVSFFSLLSLILMLYITKVDNNFAFYMLPSRFWELSIGGLAYLIGQNNRLGKLTKAILVASGFIAIALSSIFINEENLWPSHYTMIPVFGAVLILGMNIHTRFFDNKLAKFFGDISYSLYLWHWPWFILFKYFGFIGGYYTLILIVLSIVSAYLSFKFVEKNSSLSNIYFAATSSLIVAIIAVLLFINPSLVSGISIYQSKKFQIADYENTYINNGKEKQFNPCHCFITNSQKINDYSFKNCLKVSDKKQNILLIGDSHSAQFSSSLRKITNYNLLEASAGYVFPFPDSRGKKDTKELVDYVFKEFIPKNYKKIDLVIVSAHWLMKKNPNLNYKDSEIAEEVLKTIAFFNRYHINYIFLGQTENYKLSYPKILMLKNIGRSEDEFLDTESKSMNQILLRIVPKNHYIELYQNSMIKKYNEKNQIPYMFDGNHYSEYGAEQAVNKVLLPKINQILKEK</sequence>
<name>A0A1G7GHA1_9FLAO</name>
<dbReference type="RefSeq" id="WP_089871024.1">
    <property type="nucleotide sequence ID" value="NZ_FNBH01000001.1"/>
</dbReference>
<keyword evidence="1" id="KW-0472">Membrane</keyword>
<reference evidence="5" key="1">
    <citation type="submission" date="2016-10" db="EMBL/GenBank/DDBJ databases">
        <authorList>
            <person name="Varghese N."/>
            <person name="Submissions S."/>
        </authorList>
    </citation>
    <scope>NUCLEOTIDE SEQUENCE [LARGE SCALE GENOMIC DNA]</scope>
    <source>
        <strain evidence="5">DSM 19684</strain>
    </source>
</reference>
<dbReference type="Proteomes" id="UP000199203">
    <property type="component" value="Unassembled WGS sequence"/>
</dbReference>
<dbReference type="GO" id="GO:0009103">
    <property type="term" value="P:lipopolysaccharide biosynthetic process"/>
    <property type="evidence" value="ECO:0007669"/>
    <property type="project" value="TreeGrafter"/>
</dbReference>
<dbReference type="PANTHER" id="PTHR23028">
    <property type="entry name" value="ACETYLTRANSFERASE"/>
    <property type="match status" value="1"/>
</dbReference>
<feature type="transmembrane region" description="Helical" evidence="1">
    <location>
        <begin position="301"/>
        <end position="321"/>
    </location>
</feature>
<feature type="domain" description="SGNH" evidence="3">
    <location>
        <begin position="403"/>
        <end position="607"/>
    </location>
</feature>
<proteinExistence type="predicted"/>
<feature type="transmembrane region" description="Helical" evidence="1">
    <location>
        <begin position="188"/>
        <end position="209"/>
    </location>
</feature>
<dbReference type="Pfam" id="PF19040">
    <property type="entry name" value="SGNH"/>
    <property type="match status" value="1"/>
</dbReference>
<keyword evidence="1" id="KW-0812">Transmembrane</keyword>
<dbReference type="InterPro" id="IPR043968">
    <property type="entry name" value="SGNH"/>
</dbReference>
<dbReference type="GO" id="GO:0016787">
    <property type="term" value="F:hydrolase activity"/>
    <property type="evidence" value="ECO:0007669"/>
    <property type="project" value="UniProtKB-KW"/>
</dbReference>
<keyword evidence="4" id="KW-0012">Acyltransferase</keyword>
<dbReference type="OrthoDB" id="290051at2"/>
<keyword evidence="5" id="KW-1185">Reference proteome</keyword>
<dbReference type="PANTHER" id="PTHR23028:SF53">
    <property type="entry name" value="ACYL_TRANSF_3 DOMAIN-CONTAINING PROTEIN"/>
    <property type="match status" value="1"/>
</dbReference>
<dbReference type="EMBL" id="FNBH01000001">
    <property type="protein sequence ID" value="SDE87507.1"/>
    <property type="molecule type" value="Genomic_DNA"/>
</dbReference>